<proteinExistence type="predicted"/>
<dbReference type="RefSeq" id="WP_153714239.1">
    <property type="nucleotide sequence ID" value="NZ_CP045871.1"/>
</dbReference>
<dbReference type="Proteomes" id="UP000388235">
    <property type="component" value="Chromosome"/>
</dbReference>
<accession>A0A5Q2QI80</accession>
<dbReference type="AlphaFoldDB" id="A0A5Q2QI80"/>
<dbReference type="InterPro" id="IPR007359">
    <property type="entry name" value="SigmaE_reg_RseC_MucC"/>
</dbReference>
<dbReference type="KEGG" id="llp:GH975_09200"/>
<keyword evidence="1" id="KW-0812">Transmembrane</keyword>
<keyword evidence="1" id="KW-0472">Membrane</keyword>
<evidence type="ECO:0000256" key="1">
    <source>
        <dbReference type="SAM" id="Phobius"/>
    </source>
</evidence>
<keyword evidence="3" id="KW-1185">Reference proteome</keyword>
<organism evidence="2 3">
    <name type="scientific">Litorivicinus lipolyticus</name>
    <dbReference type="NCBI Taxonomy" id="418701"/>
    <lineage>
        <taxon>Bacteria</taxon>
        <taxon>Pseudomonadati</taxon>
        <taxon>Pseudomonadota</taxon>
        <taxon>Gammaproteobacteria</taxon>
        <taxon>Oceanospirillales</taxon>
        <taxon>Litorivicinaceae</taxon>
        <taxon>Litorivicinus</taxon>
    </lineage>
</organism>
<dbReference type="PANTHER" id="PTHR35867:SF1">
    <property type="entry name" value="PROTEIN RSEC"/>
    <property type="match status" value="1"/>
</dbReference>
<evidence type="ECO:0000313" key="2">
    <source>
        <dbReference type="EMBL" id="QGG80735.1"/>
    </source>
</evidence>
<protein>
    <recommendedName>
        <fullName evidence="4">SoxR reducing system protein RseC</fullName>
    </recommendedName>
</protein>
<feature type="transmembrane region" description="Helical" evidence="1">
    <location>
        <begin position="103"/>
        <end position="122"/>
    </location>
</feature>
<dbReference type="EMBL" id="CP045871">
    <property type="protein sequence ID" value="QGG80735.1"/>
    <property type="molecule type" value="Genomic_DNA"/>
</dbReference>
<dbReference type="PANTHER" id="PTHR35867">
    <property type="entry name" value="PROTEIN RSEC"/>
    <property type="match status" value="1"/>
</dbReference>
<reference evidence="2 3" key="1">
    <citation type="submission" date="2019-11" db="EMBL/GenBank/DDBJ databases">
        <authorList>
            <person name="Khan S.A."/>
            <person name="Jeon C.O."/>
            <person name="Chun B.H."/>
        </authorList>
    </citation>
    <scope>NUCLEOTIDE SEQUENCE [LARGE SCALE GENOMIC DNA]</scope>
    <source>
        <strain evidence="2 3">IMCC 1097</strain>
    </source>
</reference>
<feature type="transmembrane region" description="Helical" evidence="1">
    <location>
        <begin position="78"/>
        <end position="97"/>
    </location>
</feature>
<keyword evidence="1" id="KW-1133">Transmembrane helix</keyword>
<sequence length="139" mass="14532">MTPVNHCDTQPGKIIAERPGQVAVMTHARGGCGRCRQPGGCGRPMDERPTTTWIDNEAGFEVGDAVELNVATPALEKAAWSAYGIPLAGLIVGGGLGVAFGDAVSVALGLAGLWLGLGYVRLRSHRLAPQMWITPVNKS</sequence>
<evidence type="ECO:0008006" key="4">
    <source>
        <dbReference type="Google" id="ProtNLM"/>
    </source>
</evidence>
<dbReference type="Pfam" id="PF04246">
    <property type="entry name" value="RseC_MucC"/>
    <property type="match status" value="1"/>
</dbReference>
<gene>
    <name evidence="2" type="ORF">GH975_09200</name>
</gene>
<evidence type="ECO:0000313" key="3">
    <source>
        <dbReference type="Proteomes" id="UP000388235"/>
    </source>
</evidence>
<name>A0A5Q2QI80_9GAMM</name>